<dbReference type="Proteomes" id="UP000789901">
    <property type="component" value="Unassembled WGS sequence"/>
</dbReference>
<reference evidence="2 3" key="1">
    <citation type="submission" date="2021-06" db="EMBL/GenBank/DDBJ databases">
        <authorList>
            <person name="Kallberg Y."/>
            <person name="Tangrot J."/>
            <person name="Rosling A."/>
        </authorList>
    </citation>
    <scope>NUCLEOTIDE SEQUENCE [LARGE SCALE GENOMIC DNA]</scope>
    <source>
        <strain evidence="2 3">120-4 pot B 10/14</strain>
    </source>
</reference>
<evidence type="ECO:0000313" key="3">
    <source>
        <dbReference type="Proteomes" id="UP000789901"/>
    </source>
</evidence>
<proteinExistence type="predicted"/>
<feature type="compositionally biased region" description="Basic residues" evidence="1">
    <location>
        <begin position="10"/>
        <end position="21"/>
    </location>
</feature>
<protein>
    <submittedName>
        <fullName evidence="2">32310_t:CDS:1</fullName>
    </submittedName>
</protein>
<evidence type="ECO:0000256" key="1">
    <source>
        <dbReference type="SAM" id="MobiDB-lite"/>
    </source>
</evidence>
<sequence>KTTREQLQSRQRKLPKNKKFLRNLLENTSKPNEENYQRTPTRRRKLSNSFKSDENTRERPKTRRSKLSNSFKFEENTREQLQNRQRGLSYNSSKSGEKTNRNEA</sequence>
<feature type="compositionally biased region" description="Polar residues" evidence="1">
    <location>
        <begin position="79"/>
        <end position="94"/>
    </location>
</feature>
<organism evidence="2 3">
    <name type="scientific">Gigaspora margarita</name>
    <dbReference type="NCBI Taxonomy" id="4874"/>
    <lineage>
        <taxon>Eukaryota</taxon>
        <taxon>Fungi</taxon>
        <taxon>Fungi incertae sedis</taxon>
        <taxon>Mucoromycota</taxon>
        <taxon>Glomeromycotina</taxon>
        <taxon>Glomeromycetes</taxon>
        <taxon>Diversisporales</taxon>
        <taxon>Gigasporaceae</taxon>
        <taxon>Gigaspora</taxon>
    </lineage>
</organism>
<keyword evidence="3" id="KW-1185">Reference proteome</keyword>
<feature type="compositionally biased region" description="Basic and acidic residues" evidence="1">
    <location>
        <begin position="95"/>
        <end position="104"/>
    </location>
</feature>
<feature type="region of interest" description="Disordered" evidence="1">
    <location>
        <begin position="1"/>
        <end position="104"/>
    </location>
</feature>
<feature type="non-terminal residue" evidence="2">
    <location>
        <position position="1"/>
    </location>
</feature>
<gene>
    <name evidence="2" type="ORF">GMARGA_LOCUS25324</name>
</gene>
<name>A0ABN7W2R9_GIGMA</name>
<evidence type="ECO:0000313" key="2">
    <source>
        <dbReference type="EMBL" id="CAG8811355.1"/>
    </source>
</evidence>
<dbReference type="EMBL" id="CAJVQB010027888">
    <property type="protein sequence ID" value="CAG8811355.1"/>
    <property type="molecule type" value="Genomic_DNA"/>
</dbReference>
<accession>A0ABN7W2R9</accession>
<comment type="caution">
    <text evidence="2">The sequence shown here is derived from an EMBL/GenBank/DDBJ whole genome shotgun (WGS) entry which is preliminary data.</text>
</comment>